<dbReference type="SUPFAM" id="SSF53850">
    <property type="entry name" value="Periplasmic binding protein-like II"/>
    <property type="match status" value="1"/>
</dbReference>
<evidence type="ECO:0000256" key="1">
    <source>
        <dbReference type="ARBA" id="ARBA00009437"/>
    </source>
</evidence>
<dbReference type="InterPro" id="IPR036390">
    <property type="entry name" value="WH_DNA-bd_sf"/>
</dbReference>
<organism evidence="6 7">
    <name type="scientific">Pseudomonas carassii</name>
    <dbReference type="NCBI Taxonomy" id="3115855"/>
    <lineage>
        <taxon>Bacteria</taxon>
        <taxon>Pseudomonadati</taxon>
        <taxon>Pseudomonadota</taxon>
        <taxon>Gammaproteobacteria</taxon>
        <taxon>Pseudomonadales</taxon>
        <taxon>Pseudomonadaceae</taxon>
        <taxon>Pseudomonas</taxon>
    </lineage>
</organism>
<dbReference type="InterPro" id="IPR036388">
    <property type="entry name" value="WH-like_DNA-bd_sf"/>
</dbReference>
<dbReference type="RefSeq" id="WP_330103896.1">
    <property type="nucleotide sequence ID" value="NZ_JAZDCT010000013.1"/>
</dbReference>
<keyword evidence="4" id="KW-0804">Transcription</keyword>
<dbReference type="PRINTS" id="PR00039">
    <property type="entry name" value="HTHLYSR"/>
</dbReference>
<dbReference type="Gene3D" id="3.40.190.10">
    <property type="entry name" value="Periplasmic binding protein-like II"/>
    <property type="match status" value="2"/>
</dbReference>
<dbReference type="Pfam" id="PF03466">
    <property type="entry name" value="LysR_substrate"/>
    <property type="match status" value="1"/>
</dbReference>
<comment type="similarity">
    <text evidence="1">Belongs to the LysR transcriptional regulatory family.</text>
</comment>
<proteinExistence type="inferred from homology"/>
<feature type="domain" description="HTH lysR-type" evidence="5">
    <location>
        <begin position="1"/>
        <end position="56"/>
    </location>
</feature>
<dbReference type="Proteomes" id="UP001354227">
    <property type="component" value="Unassembled WGS sequence"/>
</dbReference>
<dbReference type="SUPFAM" id="SSF46785">
    <property type="entry name" value="Winged helix' DNA-binding domain"/>
    <property type="match status" value="1"/>
</dbReference>
<sequence length="288" mass="32350">MTALLAFETSARLGSFTRAGDELCLSQSAVSRQVQSLEEILGVELFERVGRHIVLTVIGQRYLMEVSHAITRIRNASMQAMSYGSSECSLHLAVLPTFGSKWLLPRLCDFYKQHPDIFVHLHTRVGAIDFASISFDAVICVGEGTWEGVSAYKLMDEELVPVVSAHTANLYQSAEDLRHALLLRLVSRPGLWLEWLKYQGVMPDSLRLGPHFELTTHLIQAVSAGIGVGLLPKFLIRDELENGTLQIPFESRYLIHSGYYLLIPPHKSENRAVTVFCQWLRQQADSTR</sequence>
<evidence type="ECO:0000256" key="2">
    <source>
        <dbReference type="ARBA" id="ARBA00023015"/>
    </source>
</evidence>
<evidence type="ECO:0000313" key="7">
    <source>
        <dbReference type="Proteomes" id="UP001354227"/>
    </source>
</evidence>
<dbReference type="EMBL" id="JAZDCT010000013">
    <property type="protein sequence ID" value="MEE1888423.1"/>
    <property type="molecule type" value="Genomic_DNA"/>
</dbReference>
<comment type="caution">
    <text evidence="6">The sequence shown here is derived from an EMBL/GenBank/DDBJ whole genome shotgun (WGS) entry which is preliminary data.</text>
</comment>
<name>A0ABU7HAW7_9PSED</name>
<keyword evidence="3" id="KW-0238">DNA-binding</keyword>
<evidence type="ECO:0000256" key="4">
    <source>
        <dbReference type="ARBA" id="ARBA00023163"/>
    </source>
</evidence>
<dbReference type="PANTHER" id="PTHR30537">
    <property type="entry name" value="HTH-TYPE TRANSCRIPTIONAL REGULATOR"/>
    <property type="match status" value="1"/>
</dbReference>
<reference evidence="6" key="1">
    <citation type="submission" date="2024-01" db="EMBL/GenBank/DDBJ databases">
        <title>Unpublished Manusciprt.</title>
        <authorList>
            <person name="Duman M."/>
            <person name="Valdes E.G."/>
            <person name="Ajmi N."/>
            <person name="Altun S."/>
            <person name="Saticioglu I.B."/>
        </authorList>
    </citation>
    <scope>NUCLEOTIDE SEQUENCE</scope>
    <source>
        <strain evidence="6">137P</strain>
    </source>
</reference>
<evidence type="ECO:0000313" key="6">
    <source>
        <dbReference type="EMBL" id="MEE1888423.1"/>
    </source>
</evidence>
<accession>A0ABU7HAW7</accession>
<dbReference type="PANTHER" id="PTHR30537:SF74">
    <property type="entry name" value="HTH-TYPE TRANSCRIPTIONAL REGULATOR TRPI"/>
    <property type="match status" value="1"/>
</dbReference>
<evidence type="ECO:0000259" key="5">
    <source>
        <dbReference type="PROSITE" id="PS50931"/>
    </source>
</evidence>
<dbReference type="PROSITE" id="PS50931">
    <property type="entry name" value="HTH_LYSR"/>
    <property type="match status" value="1"/>
</dbReference>
<dbReference type="InterPro" id="IPR000847">
    <property type="entry name" value="LysR_HTH_N"/>
</dbReference>
<dbReference type="InterPro" id="IPR005119">
    <property type="entry name" value="LysR_subst-bd"/>
</dbReference>
<evidence type="ECO:0000256" key="3">
    <source>
        <dbReference type="ARBA" id="ARBA00023125"/>
    </source>
</evidence>
<keyword evidence="7" id="KW-1185">Reference proteome</keyword>
<dbReference type="Pfam" id="PF00126">
    <property type="entry name" value="HTH_1"/>
    <property type="match status" value="1"/>
</dbReference>
<protein>
    <submittedName>
        <fullName evidence="6">LysR substrate-binding domain-containing protein</fullName>
    </submittedName>
</protein>
<dbReference type="InterPro" id="IPR058163">
    <property type="entry name" value="LysR-type_TF_proteobact-type"/>
</dbReference>
<keyword evidence="2" id="KW-0805">Transcription regulation</keyword>
<dbReference type="Gene3D" id="1.10.10.10">
    <property type="entry name" value="Winged helix-like DNA-binding domain superfamily/Winged helix DNA-binding domain"/>
    <property type="match status" value="1"/>
</dbReference>
<gene>
    <name evidence="6" type="ORF">V0R62_12225</name>
</gene>